<dbReference type="InterPro" id="IPR036047">
    <property type="entry name" value="F-box-like_dom_sf"/>
</dbReference>
<protein>
    <submittedName>
        <fullName evidence="2">F-box/LRR-repeat protein</fullName>
    </submittedName>
</protein>
<dbReference type="AlphaFoldDB" id="A0ABD1BX07"/>
<dbReference type="SMART" id="SM00256">
    <property type="entry name" value="FBOX"/>
    <property type="match status" value="1"/>
</dbReference>
<dbReference type="InterPro" id="IPR055411">
    <property type="entry name" value="LRR_FXL15/At3g58940/PEG3-like"/>
</dbReference>
<dbReference type="InterPro" id="IPR053781">
    <property type="entry name" value="F-box_AtFBL13-like"/>
</dbReference>
<dbReference type="PROSITE" id="PS50181">
    <property type="entry name" value="FBOX"/>
    <property type="match status" value="1"/>
</dbReference>
<dbReference type="InterPro" id="IPR055294">
    <property type="entry name" value="FBL60-like"/>
</dbReference>
<sequence length="489" mass="55618">MESCGDWISSLPDEILGKILSLVPTKVAASTSVLSKRWRNLLGLVDSLWLDESMFVYANEEEEKRGLSGLCDLVDKTFVLLSNAPVKKAFSCYMPRLNTLDESEYDRVSSCVNRWILTAMEGSFLEIQLHPNPWSSFLLQTNLLTSNTLVKLTLSGRCVLEVEDVFLPALKSLSLFSVAFEYDYRLWLLSGCPALEDLHIRDGDYEPEPLSFGRDVISASLKRLVVFHNQPEFQDHHDYIVLRTPSLVYLDYSSYVAEDYQFHDMDLLVEARLDIWLWVSTNDYDDYDDYDYHDDDYIVDHNKPKAIFGDVTGLVAGISNVTTLHLSPDSLEAFHFCCKSMPVFNNLLNLSIVSNKDKGWQVMPLLLKSCPNLETLVIKGLVHRVTNRCGDACACIPKKNKKKKNKNKRRKKKNNKEEELCCLLTCQVKLLEISEYGGSSQELKQMRHFLGKLGCLETVTVGVNSESEFLRANVLDLPTLSSNCNIQFI</sequence>
<dbReference type="EMBL" id="JBANAX010000118">
    <property type="protein sequence ID" value="KAL1221756.1"/>
    <property type="molecule type" value="Genomic_DNA"/>
</dbReference>
<reference evidence="2 3" key="1">
    <citation type="submission" date="2024-04" db="EMBL/GenBank/DDBJ databases">
        <title>Genome assembly C_amara_ONT_v2.</title>
        <authorList>
            <person name="Yant L."/>
            <person name="Moore C."/>
            <person name="Slenker M."/>
        </authorList>
    </citation>
    <scope>NUCLEOTIDE SEQUENCE [LARGE SCALE GENOMIC DNA]</scope>
    <source>
        <tissue evidence="2">Leaf</tissue>
    </source>
</reference>
<keyword evidence="3" id="KW-1185">Reference proteome</keyword>
<feature type="domain" description="F-box" evidence="1">
    <location>
        <begin position="5"/>
        <end position="52"/>
    </location>
</feature>
<dbReference type="SUPFAM" id="SSF52047">
    <property type="entry name" value="RNI-like"/>
    <property type="match status" value="1"/>
</dbReference>
<dbReference type="CDD" id="cd22160">
    <property type="entry name" value="F-box_AtFBL13-like"/>
    <property type="match status" value="1"/>
</dbReference>
<dbReference type="Gene3D" id="1.20.1280.50">
    <property type="match status" value="1"/>
</dbReference>
<accession>A0ABD1BX07</accession>
<dbReference type="SMART" id="SM00579">
    <property type="entry name" value="FBD"/>
    <property type="match status" value="1"/>
</dbReference>
<name>A0ABD1BX07_CARAN</name>
<evidence type="ECO:0000259" key="1">
    <source>
        <dbReference type="PROSITE" id="PS50181"/>
    </source>
</evidence>
<organism evidence="2 3">
    <name type="scientific">Cardamine amara subsp. amara</name>
    <dbReference type="NCBI Taxonomy" id="228776"/>
    <lineage>
        <taxon>Eukaryota</taxon>
        <taxon>Viridiplantae</taxon>
        <taxon>Streptophyta</taxon>
        <taxon>Embryophyta</taxon>
        <taxon>Tracheophyta</taxon>
        <taxon>Spermatophyta</taxon>
        <taxon>Magnoliopsida</taxon>
        <taxon>eudicotyledons</taxon>
        <taxon>Gunneridae</taxon>
        <taxon>Pentapetalae</taxon>
        <taxon>rosids</taxon>
        <taxon>malvids</taxon>
        <taxon>Brassicales</taxon>
        <taxon>Brassicaceae</taxon>
        <taxon>Cardamineae</taxon>
        <taxon>Cardamine</taxon>
    </lineage>
</organism>
<dbReference type="PANTHER" id="PTHR31293:SF12">
    <property type="entry name" value="RNI-LIKE SUPERFAMILY PROTEIN"/>
    <property type="match status" value="1"/>
</dbReference>
<dbReference type="Pfam" id="PF00646">
    <property type="entry name" value="F-box"/>
    <property type="match status" value="1"/>
</dbReference>
<dbReference type="SUPFAM" id="SSF81383">
    <property type="entry name" value="F-box domain"/>
    <property type="match status" value="1"/>
</dbReference>
<dbReference type="Proteomes" id="UP001558713">
    <property type="component" value="Unassembled WGS sequence"/>
</dbReference>
<dbReference type="InterPro" id="IPR006566">
    <property type="entry name" value="FBD"/>
</dbReference>
<gene>
    <name evidence="2" type="ORF">V5N11_026296</name>
</gene>
<dbReference type="InterPro" id="IPR001810">
    <property type="entry name" value="F-box_dom"/>
</dbReference>
<dbReference type="PANTHER" id="PTHR31293">
    <property type="entry name" value="RNI-LIKE SUPERFAMILY PROTEIN"/>
    <property type="match status" value="1"/>
</dbReference>
<evidence type="ECO:0000313" key="2">
    <source>
        <dbReference type="EMBL" id="KAL1221756.1"/>
    </source>
</evidence>
<comment type="caution">
    <text evidence="2">The sequence shown here is derived from an EMBL/GenBank/DDBJ whole genome shotgun (WGS) entry which is preliminary data.</text>
</comment>
<evidence type="ECO:0000313" key="3">
    <source>
        <dbReference type="Proteomes" id="UP001558713"/>
    </source>
</evidence>
<proteinExistence type="predicted"/>
<dbReference type="Pfam" id="PF24758">
    <property type="entry name" value="LRR_At5g56370"/>
    <property type="match status" value="1"/>
</dbReference>